<sequence length="112" mass="13041">MPIYSVQRVCRPSPYTSLFSKGFKYCSTMIILRVCFSRNGICNKLSRWEFLTYVLFSDEATFNRDGVLNRHLWPEENSHGIRHHTTQHLTCDCLVGSYLLPSLMTSVNIRSF</sequence>
<keyword evidence="2" id="KW-1185">Reference proteome</keyword>
<evidence type="ECO:0000313" key="1">
    <source>
        <dbReference type="EMBL" id="GIY97187.1"/>
    </source>
</evidence>
<name>A0AAV4XR72_CAEEX</name>
<dbReference type="AlphaFoldDB" id="A0AAV4XR72"/>
<evidence type="ECO:0000313" key="2">
    <source>
        <dbReference type="Proteomes" id="UP001054945"/>
    </source>
</evidence>
<comment type="caution">
    <text evidence="1">The sequence shown here is derived from an EMBL/GenBank/DDBJ whole genome shotgun (WGS) entry which is preliminary data.</text>
</comment>
<reference evidence="1 2" key="1">
    <citation type="submission" date="2021-06" db="EMBL/GenBank/DDBJ databases">
        <title>Caerostris extrusa draft genome.</title>
        <authorList>
            <person name="Kono N."/>
            <person name="Arakawa K."/>
        </authorList>
    </citation>
    <scope>NUCLEOTIDE SEQUENCE [LARGE SCALE GENOMIC DNA]</scope>
</reference>
<dbReference type="EMBL" id="BPLR01018129">
    <property type="protein sequence ID" value="GIY97187.1"/>
    <property type="molecule type" value="Genomic_DNA"/>
</dbReference>
<accession>A0AAV4XR72</accession>
<dbReference type="Proteomes" id="UP001054945">
    <property type="component" value="Unassembled WGS sequence"/>
</dbReference>
<gene>
    <name evidence="1" type="ORF">CEXT_204471</name>
</gene>
<organism evidence="1 2">
    <name type="scientific">Caerostris extrusa</name>
    <name type="common">Bark spider</name>
    <name type="synonym">Caerostris bankana</name>
    <dbReference type="NCBI Taxonomy" id="172846"/>
    <lineage>
        <taxon>Eukaryota</taxon>
        <taxon>Metazoa</taxon>
        <taxon>Ecdysozoa</taxon>
        <taxon>Arthropoda</taxon>
        <taxon>Chelicerata</taxon>
        <taxon>Arachnida</taxon>
        <taxon>Araneae</taxon>
        <taxon>Araneomorphae</taxon>
        <taxon>Entelegynae</taxon>
        <taxon>Araneoidea</taxon>
        <taxon>Araneidae</taxon>
        <taxon>Caerostris</taxon>
    </lineage>
</organism>
<proteinExistence type="predicted"/>
<protein>
    <submittedName>
        <fullName evidence="1">Uncharacterized protein</fullName>
    </submittedName>
</protein>